<dbReference type="AlphaFoldDB" id="A0A5C5WF55"/>
<dbReference type="Gene3D" id="2.40.50.140">
    <property type="entry name" value="Nucleic acid-binding proteins"/>
    <property type="match status" value="1"/>
</dbReference>
<protein>
    <recommendedName>
        <fullName evidence="1">DNA ligase (ATP)</fullName>
        <ecNumber evidence="1">6.5.1.1</ecNumber>
    </recommendedName>
</protein>
<keyword evidence="2" id="KW-1133">Transmembrane helix</keyword>
<evidence type="ECO:0000313" key="5">
    <source>
        <dbReference type="Proteomes" id="UP000318995"/>
    </source>
</evidence>
<dbReference type="GO" id="GO:0003910">
    <property type="term" value="F:DNA ligase (ATP) activity"/>
    <property type="evidence" value="ECO:0007669"/>
    <property type="project" value="UniProtKB-EC"/>
</dbReference>
<gene>
    <name evidence="4" type="ORF">Pla111_05160</name>
</gene>
<name>A0A5C5WF55_9BACT</name>
<dbReference type="Proteomes" id="UP000318995">
    <property type="component" value="Unassembled WGS sequence"/>
</dbReference>
<dbReference type="EMBL" id="SJPH01000001">
    <property type="protein sequence ID" value="TWT48741.1"/>
    <property type="molecule type" value="Genomic_DNA"/>
</dbReference>
<evidence type="ECO:0000313" key="4">
    <source>
        <dbReference type="EMBL" id="TWT48741.1"/>
    </source>
</evidence>
<accession>A0A5C5WF55</accession>
<dbReference type="InterPro" id="IPR012309">
    <property type="entry name" value="DNA_ligase_ATP-dep_C"/>
</dbReference>
<organism evidence="4 5">
    <name type="scientific">Botrimarina hoheduenensis</name>
    <dbReference type="NCBI Taxonomy" id="2528000"/>
    <lineage>
        <taxon>Bacteria</taxon>
        <taxon>Pseudomonadati</taxon>
        <taxon>Planctomycetota</taxon>
        <taxon>Planctomycetia</taxon>
        <taxon>Pirellulales</taxon>
        <taxon>Lacipirellulaceae</taxon>
        <taxon>Botrimarina</taxon>
    </lineage>
</organism>
<keyword evidence="5" id="KW-1185">Reference proteome</keyword>
<dbReference type="GO" id="GO:0006310">
    <property type="term" value="P:DNA recombination"/>
    <property type="evidence" value="ECO:0007669"/>
    <property type="project" value="InterPro"/>
</dbReference>
<sequence length="375" mass="41393">MSISTLPETELVADCPETVAEDKRPRCEKCDAVCTAAACQSCGWYPVLKIFVEIDKEFERLQGSEESSATDPASGSAKSELHKHLEVWRTVIPAWGWALIATIGGVLVASVVARLVLDAAAPAWRTTYSVAQLGLGYCLAVIGHLTAFLLCSSEDADMGVKDLIVKPLRAWKKVLSGLPYRISVVHLTGCGLAAVLGAMLIIGGIPYERLLDWGFKERPKQNLVGAIADQASKMRGEEKSMEEAVNDFASQGAGDVLDTDQAADEKPRTQFDCLIIGYRLTKSGRIDSVLLASESNGRLRYVGDVRPKLETDQIDEILARFKGAETTRPFVRTSASAQWLKPRFMCRASFTDWPESRRPKDLRWEELLEEIKMPW</sequence>
<keyword evidence="2" id="KW-0472">Membrane</keyword>
<dbReference type="RefSeq" id="WP_146571031.1">
    <property type="nucleotide sequence ID" value="NZ_SJPH01000001.1"/>
</dbReference>
<dbReference type="Pfam" id="PF04679">
    <property type="entry name" value="DNA_ligase_A_C"/>
    <property type="match status" value="1"/>
</dbReference>
<evidence type="ECO:0000256" key="2">
    <source>
        <dbReference type="SAM" id="Phobius"/>
    </source>
</evidence>
<keyword evidence="4" id="KW-0436">Ligase</keyword>
<evidence type="ECO:0000256" key="1">
    <source>
        <dbReference type="ARBA" id="ARBA00012727"/>
    </source>
</evidence>
<proteinExistence type="predicted"/>
<dbReference type="GO" id="GO:0006281">
    <property type="term" value="P:DNA repair"/>
    <property type="evidence" value="ECO:0007669"/>
    <property type="project" value="InterPro"/>
</dbReference>
<reference evidence="4 5" key="1">
    <citation type="submission" date="2019-02" db="EMBL/GenBank/DDBJ databases">
        <title>Deep-cultivation of Planctomycetes and their phenomic and genomic characterization uncovers novel biology.</title>
        <authorList>
            <person name="Wiegand S."/>
            <person name="Jogler M."/>
            <person name="Boedeker C."/>
            <person name="Pinto D."/>
            <person name="Vollmers J."/>
            <person name="Rivas-Marin E."/>
            <person name="Kohn T."/>
            <person name="Peeters S.H."/>
            <person name="Heuer A."/>
            <person name="Rast P."/>
            <person name="Oberbeckmann S."/>
            <person name="Bunk B."/>
            <person name="Jeske O."/>
            <person name="Meyerdierks A."/>
            <person name="Storesund J.E."/>
            <person name="Kallscheuer N."/>
            <person name="Luecker S."/>
            <person name="Lage O.M."/>
            <person name="Pohl T."/>
            <person name="Merkel B.J."/>
            <person name="Hornburger P."/>
            <person name="Mueller R.-W."/>
            <person name="Bruemmer F."/>
            <person name="Labrenz M."/>
            <person name="Spormann A.M."/>
            <person name="Op Den Camp H."/>
            <person name="Overmann J."/>
            <person name="Amann R."/>
            <person name="Jetten M.S.M."/>
            <person name="Mascher T."/>
            <person name="Medema M.H."/>
            <person name="Devos D.P."/>
            <person name="Kaster A.-K."/>
            <person name="Ovreas L."/>
            <person name="Rohde M."/>
            <person name="Galperin M.Y."/>
            <person name="Jogler C."/>
        </authorList>
    </citation>
    <scope>NUCLEOTIDE SEQUENCE [LARGE SCALE GENOMIC DNA]</scope>
    <source>
        <strain evidence="4 5">Pla111</strain>
    </source>
</reference>
<feature type="transmembrane region" description="Helical" evidence="2">
    <location>
        <begin position="94"/>
        <end position="117"/>
    </location>
</feature>
<dbReference type="EC" id="6.5.1.1" evidence="1"/>
<feature type="transmembrane region" description="Helical" evidence="2">
    <location>
        <begin position="184"/>
        <end position="207"/>
    </location>
</feature>
<evidence type="ECO:0000259" key="3">
    <source>
        <dbReference type="Pfam" id="PF04679"/>
    </source>
</evidence>
<dbReference type="OrthoDB" id="236372at2"/>
<dbReference type="InterPro" id="IPR012340">
    <property type="entry name" value="NA-bd_OB-fold"/>
</dbReference>
<keyword evidence="2" id="KW-0812">Transmembrane</keyword>
<feature type="domain" description="DNA ligase ATP-dependent C-terminal" evidence="3">
    <location>
        <begin position="283"/>
        <end position="357"/>
    </location>
</feature>
<comment type="caution">
    <text evidence="4">The sequence shown here is derived from an EMBL/GenBank/DDBJ whole genome shotgun (WGS) entry which is preliminary data.</text>
</comment>
<feature type="transmembrane region" description="Helical" evidence="2">
    <location>
        <begin position="129"/>
        <end position="150"/>
    </location>
</feature>